<dbReference type="SUPFAM" id="SSF51621">
    <property type="entry name" value="Phosphoenolpyruvate/pyruvate domain"/>
    <property type="match status" value="1"/>
</dbReference>
<dbReference type="NCBIfam" id="TIGR01417">
    <property type="entry name" value="PTS_I_fam"/>
    <property type="match status" value="1"/>
</dbReference>
<keyword evidence="12 17" id="KW-0598">Phosphotransferase system</keyword>
<evidence type="ECO:0000256" key="19">
    <source>
        <dbReference type="PIRSR" id="PIRSR000732-2"/>
    </source>
</evidence>
<dbReference type="InterPro" id="IPR036618">
    <property type="entry name" value="PtsI_HPr-bd_sf"/>
</dbReference>
<evidence type="ECO:0000256" key="18">
    <source>
        <dbReference type="PIRSR" id="PIRSR000732-1"/>
    </source>
</evidence>
<evidence type="ECO:0000256" key="12">
    <source>
        <dbReference type="ARBA" id="ARBA00022683"/>
    </source>
</evidence>
<dbReference type="SUPFAM" id="SSF52009">
    <property type="entry name" value="Phosphohistidine domain"/>
    <property type="match status" value="1"/>
</dbReference>
<feature type="domain" description="PEP-utilising enzyme C-terminal" evidence="22">
    <location>
        <begin position="268"/>
        <end position="551"/>
    </location>
</feature>
<evidence type="ECO:0000256" key="17">
    <source>
        <dbReference type="PIRNR" id="PIRNR000732"/>
    </source>
</evidence>
<evidence type="ECO:0000256" key="7">
    <source>
        <dbReference type="ARBA" id="ARBA00016544"/>
    </source>
</evidence>
<evidence type="ECO:0000259" key="23">
    <source>
        <dbReference type="Pfam" id="PF05524"/>
    </source>
</evidence>
<evidence type="ECO:0000256" key="20">
    <source>
        <dbReference type="PIRSR" id="PIRSR000732-3"/>
    </source>
</evidence>
<feature type="active site" description="Tele-phosphohistidine intermediate" evidence="18">
    <location>
        <position position="201"/>
    </location>
</feature>
<dbReference type="PANTHER" id="PTHR46244">
    <property type="entry name" value="PHOSPHOENOLPYRUVATE-PROTEIN PHOSPHOTRANSFERASE"/>
    <property type="match status" value="1"/>
</dbReference>
<keyword evidence="9 17" id="KW-0963">Cytoplasm</keyword>
<dbReference type="InterPro" id="IPR006318">
    <property type="entry name" value="PTS_EI-like"/>
</dbReference>
<keyword evidence="15 17" id="KW-0460">Magnesium</keyword>
<dbReference type="InterPro" id="IPR040442">
    <property type="entry name" value="Pyrv_kinase-like_dom_sf"/>
</dbReference>
<feature type="binding site" evidence="20">
    <location>
        <position position="466"/>
    </location>
    <ligand>
        <name>Mg(2+)</name>
        <dbReference type="ChEBI" id="CHEBI:18420"/>
    </ligand>
</feature>
<dbReference type="Pfam" id="PF00391">
    <property type="entry name" value="PEP-utilizers"/>
    <property type="match status" value="1"/>
</dbReference>
<comment type="cofactor">
    <cofactor evidence="2 17 20">
        <name>Mg(2+)</name>
        <dbReference type="ChEBI" id="CHEBI:18420"/>
    </cofactor>
</comment>
<dbReference type="SUPFAM" id="SSF47831">
    <property type="entry name" value="Enzyme I of the PEP:sugar phosphotransferase system HPr-binding (sub)domain"/>
    <property type="match status" value="1"/>
</dbReference>
<dbReference type="eggNOG" id="COG1080">
    <property type="taxonomic scope" value="Bacteria"/>
</dbReference>
<dbReference type="AlphaFoldDB" id="Q0EWV3"/>
<keyword evidence="24" id="KW-0670">Pyruvate</keyword>
<dbReference type="GO" id="GO:0046872">
    <property type="term" value="F:metal ion binding"/>
    <property type="evidence" value="ECO:0007669"/>
    <property type="project" value="UniProtKB-KW"/>
</dbReference>
<dbReference type="InterPro" id="IPR008731">
    <property type="entry name" value="PTS_EIN"/>
</dbReference>
<feature type="domain" description="Phosphotransferase system enzyme I N-terminal" evidence="23">
    <location>
        <begin position="10"/>
        <end position="132"/>
    </location>
</feature>
<feature type="binding site" evidence="19">
    <location>
        <begin position="465"/>
        <end position="466"/>
    </location>
    <ligand>
        <name>phosphoenolpyruvate</name>
        <dbReference type="ChEBI" id="CHEBI:58702"/>
    </ligand>
</feature>
<evidence type="ECO:0000256" key="6">
    <source>
        <dbReference type="ARBA" id="ARBA00012232"/>
    </source>
</evidence>
<dbReference type="InterPro" id="IPR000121">
    <property type="entry name" value="PEP_util_C"/>
</dbReference>
<dbReference type="Proteomes" id="UP000005297">
    <property type="component" value="Unassembled WGS sequence"/>
</dbReference>
<dbReference type="HOGENOM" id="CLU_007308_7_0_0"/>
<sequence length="561" mass="62529">MSAPRSTGSAVAASPGIIIARTQKLMHGRSPIPERHLPADRIDQEVTRLKQAVDAAIAEIDFERQHLRELGSQDPLMVLDAHRMMIRDPELAHRAITRIMTECINAEWALRQQIDTIQMVFDQSDNTYLRSRRHDVEQAGQRILNQLMDQSPASSPEERYPVHPDEPVIYVGEDFSVSDIVQMWRQGVAGIITEQGGADAHNIIVARGIGLPALVGATGILQHTNDGDQIILDGERRLWILNPPPEELATYKQFIKAISISREALSAYAMQPSLSRDGREIKLMANIEFLEELDLADRIGIDGVGLYRSEFLFLNCKEIPDEEMQYRCYASIVRRLRGKPVTMRLLDIGGDKACMYRQATSRDYSGSNPVLGLRGIRLLLRSPRLLTTQLRAMLRAGEEGPLHILVPMVTCCEEMIEVRKLAEQLHHDMNLHQPLSIGAIIEVPAAALVADALAEISDFFSIGTNDLVQYTLAADRSDEEVASLYQPSHPAIKQLIYQTAVAAKKAGIPLSVCGELAASPEWTSTFLNLDMHALSMSLNNILPIRRHLSKQDYKPAIPPAF</sequence>
<dbReference type="InterPro" id="IPR008279">
    <property type="entry name" value="PEP-util_enz_mobile_dom"/>
</dbReference>
<dbReference type="Gene3D" id="1.10.274.10">
    <property type="entry name" value="PtsI, HPr-binding domain"/>
    <property type="match status" value="1"/>
</dbReference>
<dbReference type="GO" id="GO:0008965">
    <property type="term" value="F:phosphoenolpyruvate-protein phosphotransferase activity"/>
    <property type="evidence" value="ECO:0007669"/>
    <property type="project" value="UniProtKB-EC"/>
</dbReference>
<dbReference type="EC" id="2.7.3.9" evidence="6 17"/>
<evidence type="ECO:0000256" key="4">
    <source>
        <dbReference type="ARBA" id="ARBA00004496"/>
    </source>
</evidence>
<dbReference type="Gene3D" id="3.50.30.10">
    <property type="entry name" value="Phosphohistidine domain"/>
    <property type="match status" value="1"/>
</dbReference>
<evidence type="ECO:0000256" key="5">
    <source>
        <dbReference type="ARBA" id="ARBA00007837"/>
    </source>
</evidence>
<gene>
    <name evidence="24" type="ORF">SPV1_10239</name>
</gene>
<evidence type="ECO:0000313" key="25">
    <source>
        <dbReference type="Proteomes" id="UP000005297"/>
    </source>
</evidence>
<dbReference type="GO" id="GO:0005737">
    <property type="term" value="C:cytoplasm"/>
    <property type="evidence" value="ECO:0007669"/>
    <property type="project" value="UniProtKB-SubCell"/>
</dbReference>
<keyword evidence="25" id="KW-1185">Reference proteome</keyword>
<evidence type="ECO:0000256" key="9">
    <source>
        <dbReference type="ARBA" id="ARBA00022490"/>
    </source>
</evidence>
<comment type="function">
    <text evidence="3 17">General (non sugar-specific) component of the phosphoenolpyruvate-dependent sugar phosphotransferase system (sugar PTS). This major carbohydrate active-transport system catalyzes the phosphorylation of incoming sugar substrates concomitantly with their translocation across the cell membrane. Enzyme I transfers the phosphoryl group from phosphoenolpyruvate (PEP) to the phosphoryl carrier protein (HPr).</text>
</comment>
<dbReference type="PANTHER" id="PTHR46244:SF3">
    <property type="entry name" value="PHOSPHOENOLPYRUVATE-PROTEIN PHOSPHOTRANSFERASE"/>
    <property type="match status" value="1"/>
</dbReference>
<organism evidence="24 25">
    <name type="scientific">Mariprofundus ferrooxydans PV-1</name>
    <dbReference type="NCBI Taxonomy" id="314345"/>
    <lineage>
        <taxon>Bacteria</taxon>
        <taxon>Pseudomonadati</taxon>
        <taxon>Pseudomonadota</taxon>
        <taxon>Candidatius Mariprofundia</taxon>
        <taxon>Mariprofundales</taxon>
        <taxon>Mariprofundaceae</taxon>
        <taxon>Mariprofundus</taxon>
    </lineage>
</organism>
<dbReference type="InParanoid" id="Q0EWV3"/>
<keyword evidence="13 17" id="KW-0479">Metal-binding</keyword>
<dbReference type="PROSITE" id="PS00742">
    <property type="entry name" value="PEP_ENZYMES_2"/>
    <property type="match status" value="1"/>
</dbReference>
<feature type="binding site" evidence="19">
    <location>
        <position position="476"/>
    </location>
    <ligand>
        <name>phosphoenolpyruvate</name>
        <dbReference type="ChEBI" id="CHEBI:58702"/>
    </ligand>
</feature>
<dbReference type="InterPro" id="IPR024692">
    <property type="entry name" value="PTS_EI"/>
</dbReference>
<dbReference type="GO" id="GO:0016301">
    <property type="term" value="F:kinase activity"/>
    <property type="evidence" value="ECO:0007669"/>
    <property type="project" value="UniProtKB-KW"/>
</dbReference>
<evidence type="ECO:0000259" key="22">
    <source>
        <dbReference type="Pfam" id="PF02896"/>
    </source>
</evidence>
<reference evidence="24 25" key="1">
    <citation type="submission" date="2006-09" db="EMBL/GenBank/DDBJ databases">
        <authorList>
            <person name="Emerson D."/>
            <person name="Ferriera S."/>
            <person name="Johnson J."/>
            <person name="Kravitz S."/>
            <person name="Halpern A."/>
            <person name="Remington K."/>
            <person name="Beeson K."/>
            <person name="Tran B."/>
            <person name="Rogers Y.-H."/>
            <person name="Friedman R."/>
            <person name="Venter J.C."/>
        </authorList>
    </citation>
    <scope>NUCLEOTIDE SEQUENCE [LARGE SCALE GENOMIC DNA]</scope>
    <source>
        <strain evidence="24 25">PV-1</strain>
    </source>
</reference>
<dbReference type="Pfam" id="PF05524">
    <property type="entry name" value="PEP-utilisers_N"/>
    <property type="match status" value="1"/>
</dbReference>
<feature type="active site" description="Proton donor" evidence="18">
    <location>
        <position position="513"/>
    </location>
</feature>
<dbReference type="InterPro" id="IPR015813">
    <property type="entry name" value="Pyrv/PenolPyrv_kinase-like_dom"/>
</dbReference>
<dbReference type="STRING" id="314344.AL013_07395"/>
<comment type="similarity">
    <text evidence="5 17">Belongs to the PEP-utilizing enzyme family.</text>
</comment>
<dbReference type="PIRSF" id="PIRSF000732">
    <property type="entry name" value="PTS_enzyme_I"/>
    <property type="match status" value="1"/>
</dbReference>
<accession>Q0EWV3</accession>
<evidence type="ECO:0000256" key="2">
    <source>
        <dbReference type="ARBA" id="ARBA00001946"/>
    </source>
</evidence>
<keyword evidence="10 17" id="KW-0762">Sugar transport</keyword>
<comment type="catalytic activity">
    <reaction evidence="1 17">
        <text>L-histidyl-[protein] + phosphoenolpyruvate = N(pros)-phospho-L-histidyl-[protein] + pyruvate</text>
        <dbReference type="Rhea" id="RHEA:23880"/>
        <dbReference type="Rhea" id="RHEA-COMP:9745"/>
        <dbReference type="Rhea" id="RHEA-COMP:9746"/>
        <dbReference type="ChEBI" id="CHEBI:15361"/>
        <dbReference type="ChEBI" id="CHEBI:29979"/>
        <dbReference type="ChEBI" id="CHEBI:58702"/>
        <dbReference type="ChEBI" id="CHEBI:64837"/>
        <dbReference type="EC" id="2.7.3.9"/>
    </reaction>
</comment>
<dbReference type="RefSeq" id="WP_009849567.1">
    <property type="nucleotide sequence ID" value="NZ_DS022294.1"/>
</dbReference>
<dbReference type="InterPro" id="IPR023151">
    <property type="entry name" value="PEP_util_CS"/>
</dbReference>
<evidence type="ECO:0000256" key="11">
    <source>
        <dbReference type="ARBA" id="ARBA00022679"/>
    </source>
</evidence>
<evidence type="ECO:0000259" key="21">
    <source>
        <dbReference type="Pfam" id="PF00391"/>
    </source>
</evidence>
<protein>
    <recommendedName>
        <fullName evidence="7 17">Phosphoenolpyruvate-protein phosphotransferase</fullName>
        <ecNumber evidence="6 17">2.7.3.9</ecNumber>
    </recommendedName>
    <alternativeName>
        <fullName evidence="16 17">Phosphotransferase system, enzyme I</fullName>
    </alternativeName>
</protein>
<keyword evidence="14 17" id="KW-0418">Kinase</keyword>
<evidence type="ECO:0000256" key="8">
    <source>
        <dbReference type="ARBA" id="ARBA00022448"/>
    </source>
</evidence>
<dbReference type="InterPro" id="IPR036637">
    <property type="entry name" value="Phosphohistidine_dom_sf"/>
</dbReference>
<evidence type="ECO:0000256" key="15">
    <source>
        <dbReference type="ARBA" id="ARBA00022842"/>
    </source>
</evidence>
<evidence type="ECO:0000313" key="24">
    <source>
        <dbReference type="EMBL" id="EAU53804.1"/>
    </source>
</evidence>
<feature type="binding site" evidence="20">
    <location>
        <position position="442"/>
    </location>
    <ligand>
        <name>Mg(2+)</name>
        <dbReference type="ChEBI" id="CHEBI:18420"/>
    </ligand>
</feature>
<keyword evidence="11 17" id="KW-0808">Transferase</keyword>
<feature type="domain" description="PEP-utilising enzyme mobile" evidence="21">
    <location>
        <begin position="165"/>
        <end position="236"/>
    </location>
</feature>
<dbReference type="GO" id="GO:0009401">
    <property type="term" value="P:phosphoenolpyruvate-dependent sugar phosphotransferase system"/>
    <property type="evidence" value="ECO:0007669"/>
    <property type="project" value="UniProtKB-KW"/>
</dbReference>
<evidence type="ECO:0000256" key="16">
    <source>
        <dbReference type="ARBA" id="ARBA00033235"/>
    </source>
</evidence>
<name>Q0EWV3_9PROT</name>
<feature type="binding site" evidence="19">
    <location>
        <position position="344"/>
    </location>
    <ligand>
        <name>phosphoenolpyruvate</name>
        <dbReference type="ChEBI" id="CHEBI:58702"/>
    </ligand>
</feature>
<evidence type="ECO:0000256" key="3">
    <source>
        <dbReference type="ARBA" id="ARBA00002728"/>
    </source>
</evidence>
<dbReference type="FunCoup" id="Q0EWV3">
    <property type="interactions" value="409"/>
</dbReference>
<dbReference type="EMBL" id="AATS01000017">
    <property type="protein sequence ID" value="EAU53804.1"/>
    <property type="molecule type" value="Genomic_DNA"/>
</dbReference>
<feature type="binding site" evidence="19">
    <location>
        <position position="308"/>
    </location>
    <ligand>
        <name>phosphoenolpyruvate</name>
        <dbReference type="ChEBI" id="CHEBI:58702"/>
    </ligand>
</feature>
<keyword evidence="8 17" id="KW-0813">Transport</keyword>
<evidence type="ECO:0000256" key="1">
    <source>
        <dbReference type="ARBA" id="ARBA00000683"/>
    </source>
</evidence>
<comment type="subcellular location">
    <subcellularLocation>
        <location evidence="4 17">Cytoplasm</location>
    </subcellularLocation>
</comment>
<dbReference type="Pfam" id="PF02896">
    <property type="entry name" value="PEP-utilizers_C"/>
    <property type="match status" value="1"/>
</dbReference>
<evidence type="ECO:0000256" key="14">
    <source>
        <dbReference type="ARBA" id="ARBA00022777"/>
    </source>
</evidence>
<dbReference type="Gene3D" id="3.20.20.60">
    <property type="entry name" value="Phosphoenolpyruvate-binding domains"/>
    <property type="match status" value="1"/>
</dbReference>
<dbReference type="InterPro" id="IPR050499">
    <property type="entry name" value="PEP-utilizing_PTS_enzyme"/>
</dbReference>
<dbReference type="PRINTS" id="PR01736">
    <property type="entry name" value="PHPHTRNFRASE"/>
</dbReference>
<evidence type="ECO:0000256" key="10">
    <source>
        <dbReference type="ARBA" id="ARBA00022597"/>
    </source>
</evidence>
<evidence type="ECO:0000256" key="13">
    <source>
        <dbReference type="ARBA" id="ARBA00022723"/>
    </source>
</evidence>
<proteinExistence type="inferred from homology"/>
<dbReference type="OrthoDB" id="9765468at2"/>
<comment type="caution">
    <text evidence="24">The sequence shown here is derived from an EMBL/GenBank/DDBJ whole genome shotgun (WGS) entry which is preliminary data.</text>
</comment>